<dbReference type="Gene3D" id="3.90.1200.10">
    <property type="match status" value="1"/>
</dbReference>
<evidence type="ECO:0000313" key="2">
    <source>
        <dbReference type="Proteomes" id="UP000541154"/>
    </source>
</evidence>
<organism evidence="1 2">
    <name type="scientific">Petromyces alliaceus</name>
    <name type="common">Aspergillus alliaceus</name>
    <dbReference type="NCBI Taxonomy" id="209559"/>
    <lineage>
        <taxon>Eukaryota</taxon>
        <taxon>Fungi</taxon>
        <taxon>Dikarya</taxon>
        <taxon>Ascomycota</taxon>
        <taxon>Pezizomycotina</taxon>
        <taxon>Eurotiomycetes</taxon>
        <taxon>Eurotiomycetidae</taxon>
        <taxon>Eurotiales</taxon>
        <taxon>Aspergillaceae</taxon>
        <taxon>Aspergillus</taxon>
        <taxon>Aspergillus subgen. Circumdati</taxon>
    </lineage>
</organism>
<reference evidence="1 2" key="1">
    <citation type="submission" date="2019-04" db="EMBL/GenBank/DDBJ databases">
        <title>Aspergillus burnettii sp. nov., novel species from soil in southeast Queensland.</title>
        <authorList>
            <person name="Gilchrist C.L.M."/>
            <person name="Pitt J.I."/>
            <person name="Lange L."/>
            <person name="Lacey H.J."/>
            <person name="Vuong D."/>
            <person name="Midgley D.J."/>
            <person name="Greenfield P."/>
            <person name="Bradbury M."/>
            <person name="Lacey E."/>
            <person name="Busk P.K."/>
            <person name="Pilgaard B."/>
            <person name="Chooi Y.H."/>
            <person name="Piggott A.M."/>
        </authorList>
    </citation>
    <scope>NUCLEOTIDE SEQUENCE [LARGE SCALE GENOMIC DNA]</scope>
    <source>
        <strain evidence="1 2">FRR 5400</strain>
    </source>
</reference>
<sequence length="156" mass="17000">MEITLTVITAGKTQSGRFYDRQLNILTSVSMAQSQVVDGGTGNAIRELPYLDKMTEPRVISILGLEMVTLGHLLSDLCNLKSPYSLELVDYKCMLFHPDIVPGLPTRDGCIGRYKEDAGWEPAPDMLWGTAFSAFRSSVVMQGIAARSALIQASSA</sequence>
<protein>
    <submittedName>
        <fullName evidence="1">Uncharacterized protein</fullName>
    </submittedName>
</protein>
<evidence type="ECO:0000313" key="1">
    <source>
        <dbReference type="EMBL" id="KAF5863777.1"/>
    </source>
</evidence>
<name>A0A8H6E8U8_PETAA</name>
<proteinExistence type="predicted"/>
<accession>A0A8H6E8U8</accession>
<keyword evidence="2" id="KW-1185">Reference proteome</keyword>
<comment type="caution">
    <text evidence="1">The sequence shown here is derived from an EMBL/GenBank/DDBJ whole genome shotgun (WGS) entry which is preliminary data.</text>
</comment>
<gene>
    <name evidence="1" type="ORF">ETB97_009412</name>
</gene>
<dbReference type="Proteomes" id="UP000541154">
    <property type="component" value="Unassembled WGS sequence"/>
</dbReference>
<dbReference type="AlphaFoldDB" id="A0A8H6E8U8"/>
<dbReference type="EMBL" id="SPNV01000045">
    <property type="protein sequence ID" value="KAF5863777.1"/>
    <property type="molecule type" value="Genomic_DNA"/>
</dbReference>